<comment type="caution">
    <text evidence="4">The sequence shown here is derived from an EMBL/GenBank/DDBJ whole genome shotgun (WGS) entry which is preliminary data.</text>
</comment>
<dbReference type="AlphaFoldDB" id="A0A3E4N6C3"/>
<protein>
    <submittedName>
        <fullName evidence="4">FecR family protein</fullName>
    </submittedName>
</protein>
<dbReference type="EMBL" id="QSQT01000005">
    <property type="protein sequence ID" value="RGK57365.1"/>
    <property type="molecule type" value="Genomic_DNA"/>
</dbReference>
<evidence type="ECO:0000259" key="3">
    <source>
        <dbReference type="Pfam" id="PF16344"/>
    </source>
</evidence>
<dbReference type="InterPro" id="IPR032508">
    <property type="entry name" value="FecR_C"/>
</dbReference>
<evidence type="ECO:0000256" key="1">
    <source>
        <dbReference type="SAM" id="Phobius"/>
    </source>
</evidence>
<dbReference type="GO" id="GO:0016989">
    <property type="term" value="F:sigma factor antagonist activity"/>
    <property type="evidence" value="ECO:0007669"/>
    <property type="project" value="TreeGrafter"/>
</dbReference>
<organism evidence="4 5">
    <name type="scientific">Phocaeicola plebeius</name>
    <dbReference type="NCBI Taxonomy" id="310297"/>
    <lineage>
        <taxon>Bacteria</taxon>
        <taxon>Pseudomonadati</taxon>
        <taxon>Bacteroidota</taxon>
        <taxon>Bacteroidia</taxon>
        <taxon>Bacteroidales</taxon>
        <taxon>Bacteroidaceae</taxon>
        <taxon>Phocaeicola</taxon>
    </lineage>
</organism>
<dbReference type="Gene3D" id="3.55.50.30">
    <property type="match status" value="1"/>
</dbReference>
<feature type="transmembrane region" description="Helical" evidence="1">
    <location>
        <begin position="90"/>
        <end position="111"/>
    </location>
</feature>
<evidence type="ECO:0000259" key="2">
    <source>
        <dbReference type="Pfam" id="PF04773"/>
    </source>
</evidence>
<evidence type="ECO:0000313" key="4">
    <source>
        <dbReference type="EMBL" id="RGK57365.1"/>
    </source>
</evidence>
<dbReference type="Pfam" id="PF16344">
    <property type="entry name" value="FecR_C"/>
    <property type="match status" value="1"/>
</dbReference>
<gene>
    <name evidence="4" type="ORF">DXD04_03890</name>
</gene>
<feature type="domain" description="Protein FecR C-terminal" evidence="3">
    <location>
        <begin position="263"/>
        <end position="329"/>
    </location>
</feature>
<dbReference type="InterPro" id="IPR012373">
    <property type="entry name" value="Ferrdict_sens_TM"/>
</dbReference>
<dbReference type="PANTHER" id="PTHR30273">
    <property type="entry name" value="PERIPLASMIC SIGNAL SENSOR AND SIGMA FACTOR ACTIVATOR FECR-RELATED"/>
    <property type="match status" value="1"/>
</dbReference>
<dbReference type="RefSeq" id="WP_117671060.1">
    <property type="nucleotide sequence ID" value="NZ_CABOGR010000005.1"/>
</dbReference>
<dbReference type="Gene3D" id="2.60.120.1440">
    <property type="match status" value="1"/>
</dbReference>
<keyword evidence="1" id="KW-1133">Transmembrane helix</keyword>
<reference evidence="4 5" key="1">
    <citation type="submission" date="2018-08" db="EMBL/GenBank/DDBJ databases">
        <title>A genome reference for cultivated species of the human gut microbiota.</title>
        <authorList>
            <person name="Zou Y."/>
            <person name="Xue W."/>
            <person name="Luo G."/>
        </authorList>
    </citation>
    <scope>NUCLEOTIDE SEQUENCE [LARGE SCALE GENOMIC DNA]</scope>
    <source>
        <strain evidence="4 5">TF10-3AC</strain>
    </source>
</reference>
<keyword evidence="1" id="KW-0812">Transmembrane</keyword>
<dbReference type="Pfam" id="PF04773">
    <property type="entry name" value="FecR"/>
    <property type="match status" value="1"/>
</dbReference>
<dbReference type="PIRSF" id="PIRSF018266">
    <property type="entry name" value="FecR"/>
    <property type="match status" value="1"/>
</dbReference>
<dbReference type="InterPro" id="IPR006860">
    <property type="entry name" value="FecR"/>
</dbReference>
<evidence type="ECO:0000313" key="5">
    <source>
        <dbReference type="Proteomes" id="UP000260862"/>
    </source>
</evidence>
<dbReference type="Proteomes" id="UP000260862">
    <property type="component" value="Unassembled WGS sequence"/>
</dbReference>
<name>A0A3E4N6C3_9BACT</name>
<sequence>MNNISDDIIWRYLQGIATAEDMEALNEYISASPDNKKYLFSIEELYHLGRWKYDEEDKINAAMQRLKSVVQPVEMSVLSEKKVKKQMKHLFLWTRYAAAVLVLVLIGWLSFRGLTSEDMIRVYADNKIRKIELADGTKVWLNKGSVFEYPENFAGDNRKVRLNGEAYFEVARQTGKHKFTVESKLMTVVVHGTIFNMKSYDQATVAETSLIEGEVLVESGDDDSKIILLPGQKAIVEESSHKMVVKETNSLMDGIWRNNMVPFQNATIQDIAKVLEDLYHVKIEVRKDIDLTHTYSGMIEKKEKLEDVMKTLQNSIPIRYKIESDKVLIEPME</sequence>
<proteinExistence type="predicted"/>
<dbReference type="PANTHER" id="PTHR30273:SF2">
    <property type="entry name" value="PROTEIN FECR"/>
    <property type="match status" value="1"/>
</dbReference>
<feature type="domain" description="FecR protein" evidence="2">
    <location>
        <begin position="125"/>
        <end position="215"/>
    </location>
</feature>
<keyword evidence="1" id="KW-0472">Membrane</keyword>
<keyword evidence="5" id="KW-1185">Reference proteome</keyword>
<accession>A0A3E4N6C3</accession>